<comment type="caution">
    <text evidence="4">Lacks conserved residue(s) required for the propagation of feature annotation.</text>
</comment>
<dbReference type="PANTHER" id="PTHR11142">
    <property type="entry name" value="PSEUDOURIDYLATE SYNTHASE"/>
    <property type="match status" value="1"/>
</dbReference>
<evidence type="ECO:0000256" key="2">
    <source>
        <dbReference type="ARBA" id="ARBA00022694"/>
    </source>
</evidence>
<evidence type="ECO:0000256" key="6">
    <source>
        <dbReference type="PIRSR" id="PIRSR001430-2"/>
    </source>
</evidence>
<evidence type="ECO:0000256" key="4">
    <source>
        <dbReference type="HAMAP-Rule" id="MF_00171"/>
    </source>
</evidence>
<keyword evidence="10" id="KW-1185">Reference proteome</keyword>
<comment type="function">
    <text evidence="4">Formation of pseudouridine at positions 38, 39 and 40 in the anticodon stem and loop of transfer RNAs.</text>
</comment>
<feature type="active site" description="Nucleophile" evidence="4 5">
    <location>
        <position position="59"/>
    </location>
</feature>
<feature type="domain" description="Pseudouridine synthase I TruA alpha/beta" evidence="8">
    <location>
        <begin position="171"/>
        <end position="274"/>
    </location>
</feature>
<keyword evidence="2 4" id="KW-0819">tRNA processing</keyword>
<reference evidence="9 10" key="1">
    <citation type="submission" date="2018-10" db="EMBL/GenBank/DDBJ databases">
        <authorList>
            <person name="Li J."/>
        </authorList>
    </citation>
    <scope>NUCLEOTIDE SEQUENCE [LARGE SCALE GENOMIC DNA]</scope>
    <source>
        <strain evidence="9 10">JCM 11654</strain>
    </source>
</reference>
<evidence type="ECO:0000259" key="8">
    <source>
        <dbReference type="Pfam" id="PF01416"/>
    </source>
</evidence>
<comment type="catalytic activity">
    <reaction evidence="4 7">
        <text>uridine(38/39/40) in tRNA = pseudouridine(38/39/40) in tRNA</text>
        <dbReference type="Rhea" id="RHEA:22376"/>
        <dbReference type="Rhea" id="RHEA-COMP:10085"/>
        <dbReference type="Rhea" id="RHEA-COMP:10087"/>
        <dbReference type="ChEBI" id="CHEBI:65314"/>
        <dbReference type="ChEBI" id="CHEBI:65315"/>
        <dbReference type="EC" id="5.4.99.12"/>
    </reaction>
</comment>
<evidence type="ECO:0000256" key="3">
    <source>
        <dbReference type="ARBA" id="ARBA00023235"/>
    </source>
</evidence>
<evidence type="ECO:0000256" key="1">
    <source>
        <dbReference type="ARBA" id="ARBA00009375"/>
    </source>
</evidence>
<comment type="caution">
    <text evidence="9">The sequence shown here is derived from an EMBL/GenBank/DDBJ whole genome shotgun (WGS) entry which is preliminary data.</text>
</comment>
<feature type="binding site" evidence="4 6">
    <location>
        <position position="136"/>
    </location>
    <ligand>
        <name>substrate</name>
    </ligand>
</feature>
<dbReference type="InterPro" id="IPR020103">
    <property type="entry name" value="PsdUridine_synth_cat_dom_sf"/>
</dbReference>
<name>A0A3L7AVN2_9MICO</name>
<dbReference type="EMBL" id="RCUY01000002">
    <property type="protein sequence ID" value="RLP84234.1"/>
    <property type="molecule type" value="Genomic_DNA"/>
</dbReference>
<evidence type="ECO:0000256" key="5">
    <source>
        <dbReference type="PIRSR" id="PIRSR001430-1"/>
    </source>
</evidence>
<dbReference type="InterPro" id="IPR020097">
    <property type="entry name" value="PsdUridine_synth_TruA_a/b_dom"/>
</dbReference>
<dbReference type="PANTHER" id="PTHR11142:SF0">
    <property type="entry name" value="TRNA PSEUDOURIDINE SYNTHASE-LIKE 1"/>
    <property type="match status" value="1"/>
</dbReference>
<evidence type="ECO:0000313" key="10">
    <source>
        <dbReference type="Proteomes" id="UP000269438"/>
    </source>
</evidence>
<dbReference type="Proteomes" id="UP000269438">
    <property type="component" value="Unassembled WGS sequence"/>
</dbReference>
<proteinExistence type="inferred from homology"/>
<dbReference type="CDD" id="cd02570">
    <property type="entry name" value="PseudoU_synth_EcTruA"/>
    <property type="match status" value="1"/>
</dbReference>
<dbReference type="PIRSF" id="PIRSF001430">
    <property type="entry name" value="tRNA_psdUrid_synth"/>
    <property type="match status" value="1"/>
</dbReference>
<dbReference type="GO" id="GO:0160147">
    <property type="term" value="F:tRNA pseudouridine(38-40) synthase activity"/>
    <property type="evidence" value="ECO:0007669"/>
    <property type="project" value="UniProtKB-EC"/>
</dbReference>
<dbReference type="GO" id="GO:0031119">
    <property type="term" value="P:tRNA pseudouridine synthesis"/>
    <property type="evidence" value="ECO:0007669"/>
    <property type="project" value="UniProtKB-UniRule"/>
</dbReference>
<dbReference type="GO" id="GO:0003723">
    <property type="term" value="F:RNA binding"/>
    <property type="evidence" value="ECO:0007669"/>
    <property type="project" value="InterPro"/>
</dbReference>
<gene>
    <name evidence="4 9" type="primary">truA</name>
    <name evidence="9" type="ORF">D9V34_03290</name>
</gene>
<evidence type="ECO:0000256" key="7">
    <source>
        <dbReference type="RuleBase" id="RU003792"/>
    </source>
</evidence>
<dbReference type="Gene3D" id="3.30.70.660">
    <property type="entry name" value="Pseudouridine synthase I, catalytic domain, C-terminal subdomain"/>
    <property type="match status" value="1"/>
</dbReference>
<dbReference type="Pfam" id="PF01416">
    <property type="entry name" value="PseudoU_synth_1"/>
    <property type="match status" value="2"/>
</dbReference>
<dbReference type="AlphaFoldDB" id="A0A3L7AVN2"/>
<feature type="domain" description="Pseudouridine synthase I TruA alpha/beta" evidence="8">
    <location>
        <begin position="14"/>
        <end position="84"/>
    </location>
</feature>
<dbReference type="InterPro" id="IPR001406">
    <property type="entry name" value="PsdUridine_synth_TruA"/>
</dbReference>
<dbReference type="SUPFAM" id="SSF55120">
    <property type="entry name" value="Pseudouridine synthase"/>
    <property type="match status" value="1"/>
</dbReference>
<comment type="similarity">
    <text evidence="1 4 7">Belongs to the tRNA pseudouridine synthase TruA family.</text>
</comment>
<dbReference type="InterPro" id="IPR020094">
    <property type="entry name" value="TruA/RsuA/RluB/E/F_N"/>
</dbReference>
<dbReference type="HAMAP" id="MF_00171">
    <property type="entry name" value="TruA"/>
    <property type="match status" value="1"/>
</dbReference>
<sequence>MPAEFTRIRLDLGYDGTDFAGWAKQPGLRTVQEVLESAAHQTFGYQGDPIRLTVAGRTDAGVHAEAQVAHLDLTPERVERMRRARTSDGNPEPDVAHALLRRINGVLGLHSDVWLHSARVVDAGFNARFSALSRSYRYRIADAQAWKDPLSRRTTLWYPRPLSLEVLDRTAASLVGLHDFAGFCRPRVGATTIRNLTDFRWRRDTDGVLIAELSADAFCHSMVRSLVGVCIAMSVESLPADAIAGLLQATKRGHSNGFATAPAHGLSLTNVEYPEDSLLAARAELTRQRRESTTPMPGEPGY</sequence>
<comment type="subunit">
    <text evidence="4">Homodimer.</text>
</comment>
<protein>
    <recommendedName>
        <fullName evidence="4">tRNA pseudouridine synthase A</fullName>
        <ecNumber evidence="4">5.4.99.12</ecNumber>
    </recommendedName>
    <alternativeName>
        <fullName evidence="4">tRNA pseudouridine(38-40) synthase</fullName>
    </alternativeName>
    <alternativeName>
        <fullName evidence="4">tRNA pseudouridylate synthase I</fullName>
    </alternativeName>
    <alternativeName>
        <fullName evidence="4">tRNA-uridine isomerase I</fullName>
    </alternativeName>
</protein>
<dbReference type="EC" id="5.4.99.12" evidence="4"/>
<organism evidence="9 10">
    <name type="scientific">Mycetocola lacteus</name>
    <dbReference type="NCBI Taxonomy" id="76637"/>
    <lineage>
        <taxon>Bacteria</taxon>
        <taxon>Bacillati</taxon>
        <taxon>Actinomycetota</taxon>
        <taxon>Actinomycetes</taxon>
        <taxon>Micrococcales</taxon>
        <taxon>Microbacteriaceae</taxon>
        <taxon>Mycetocola</taxon>
    </lineage>
</organism>
<evidence type="ECO:0000313" key="9">
    <source>
        <dbReference type="EMBL" id="RLP84234.1"/>
    </source>
</evidence>
<dbReference type="Gene3D" id="3.30.70.580">
    <property type="entry name" value="Pseudouridine synthase I, catalytic domain, N-terminal subdomain"/>
    <property type="match status" value="1"/>
</dbReference>
<keyword evidence="3 4" id="KW-0413">Isomerase</keyword>
<dbReference type="OrthoDB" id="9811823at2"/>
<accession>A0A3L7AVN2</accession>
<dbReference type="InterPro" id="IPR020095">
    <property type="entry name" value="PsdUridine_synth_TruA_C"/>
</dbReference>